<evidence type="ECO:0000313" key="6">
    <source>
        <dbReference type="EMBL" id="SDB34749.1"/>
    </source>
</evidence>
<evidence type="ECO:0000256" key="2">
    <source>
        <dbReference type="ARBA" id="ARBA00023125"/>
    </source>
</evidence>
<keyword evidence="1" id="KW-0805">Transcription regulation</keyword>
<dbReference type="SUPFAM" id="SSF46785">
    <property type="entry name" value="Winged helix' DNA-binding domain"/>
    <property type="match status" value="1"/>
</dbReference>
<keyword evidence="2" id="KW-0238">DNA-binding</keyword>
<dbReference type="SUPFAM" id="SSF48008">
    <property type="entry name" value="GntR ligand-binding domain-like"/>
    <property type="match status" value="1"/>
</dbReference>
<dbReference type="Proteomes" id="UP000199071">
    <property type="component" value="Unassembled WGS sequence"/>
</dbReference>
<organism evidence="6 7">
    <name type="scientific">Bauldia litoralis</name>
    <dbReference type="NCBI Taxonomy" id="665467"/>
    <lineage>
        <taxon>Bacteria</taxon>
        <taxon>Pseudomonadati</taxon>
        <taxon>Pseudomonadota</taxon>
        <taxon>Alphaproteobacteria</taxon>
        <taxon>Hyphomicrobiales</taxon>
        <taxon>Kaistiaceae</taxon>
        <taxon>Bauldia</taxon>
    </lineage>
</organism>
<keyword evidence="3" id="KW-0804">Transcription</keyword>
<gene>
    <name evidence="6" type="ORF">SAMN02982931_02571</name>
</gene>
<dbReference type="SMART" id="SM00345">
    <property type="entry name" value="HTH_GNTR"/>
    <property type="match status" value="1"/>
</dbReference>
<reference evidence="6 7" key="1">
    <citation type="submission" date="2016-10" db="EMBL/GenBank/DDBJ databases">
        <authorList>
            <person name="de Groot N.N."/>
        </authorList>
    </citation>
    <scope>NUCLEOTIDE SEQUENCE [LARGE SCALE GENOMIC DNA]</scope>
    <source>
        <strain evidence="6 7">ATCC 35022</strain>
    </source>
</reference>
<dbReference type="PANTHER" id="PTHR43537">
    <property type="entry name" value="TRANSCRIPTIONAL REGULATOR, GNTR FAMILY"/>
    <property type="match status" value="1"/>
</dbReference>
<protein>
    <submittedName>
        <fullName evidence="6">Transcriptional regulator, GntR family</fullName>
    </submittedName>
</protein>
<keyword evidence="7" id="KW-1185">Reference proteome</keyword>
<dbReference type="InterPro" id="IPR000524">
    <property type="entry name" value="Tscrpt_reg_HTH_GntR"/>
</dbReference>
<sequence length="258" mass="28450">MILNRRRSIADQIYDELRRMVVQLDLQPGQALSEKTTADFFKVSRTPVREAILRLADHGLVTVAPQFGTFIAAIDPDEVRQAQFMREHLEVAIALRLCGMDNLDLSPARNLVIQQNAVASSGDFARFTGLDDQMHAWLFDTAGMGRLWSAIHVKKAHLDRIRFLHVPEPGKIRQVAEQHVAILDAIAARDQATTEARMREHTSGSVKYLETLLVERPELFDAPRHSRARPGAVEGSAPPSPPGPLSGGADAGLDGGRD</sequence>
<proteinExistence type="predicted"/>
<feature type="region of interest" description="Disordered" evidence="4">
    <location>
        <begin position="220"/>
        <end position="258"/>
    </location>
</feature>
<accession>A0A1G6CPD2</accession>
<dbReference type="InterPro" id="IPR008920">
    <property type="entry name" value="TF_FadR/GntR_C"/>
</dbReference>
<dbReference type="AlphaFoldDB" id="A0A1G6CPD2"/>
<evidence type="ECO:0000256" key="4">
    <source>
        <dbReference type="SAM" id="MobiDB-lite"/>
    </source>
</evidence>
<dbReference type="Gene3D" id="1.10.10.10">
    <property type="entry name" value="Winged helix-like DNA-binding domain superfamily/Winged helix DNA-binding domain"/>
    <property type="match status" value="1"/>
</dbReference>
<dbReference type="GO" id="GO:0003677">
    <property type="term" value="F:DNA binding"/>
    <property type="evidence" value="ECO:0007669"/>
    <property type="project" value="UniProtKB-KW"/>
</dbReference>
<dbReference type="SMART" id="SM00895">
    <property type="entry name" value="FCD"/>
    <property type="match status" value="1"/>
</dbReference>
<evidence type="ECO:0000256" key="3">
    <source>
        <dbReference type="ARBA" id="ARBA00023163"/>
    </source>
</evidence>
<dbReference type="InterPro" id="IPR036390">
    <property type="entry name" value="WH_DNA-bd_sf"/>
</dbReference>
<dbReference type="InterPro" id="IPR036388">
    <property type="entry name" value="WH-like_DNA-bd_sf"/>
</dbReference>
<dbReference type="STRING" id="665467.SAMN02982931_02571"/>
<feature type="domain" description="HTH gntR-type" evidence="5">
    <location>
        <begin position="7"/>
        <end position="74"/>
    </location>
</feature>
<dbReference type="PANTHER" id="PTHR43537:SF45">
    <property type="entry name" value="GNTR FAMILY REGULATORY PROTEIN"/>
    <property type="match status" value="1"/>
</dbReference>
<dbReference type="OrthoDB" id="9789310at2"/>
<dbReference type="InterPro" id="IPR011711">
    <property type="entry name" value="GntR_C"/>
</dbReference>
<dbReference type="Pfam" id="PF07729">
    <property type="entry name" value="FCD"/>
    <property type="match status" value="1"/>
</dbReference>
<name>A0A1G6CPD2_9HYPH</name>
<dbReference type="CDD" id="cd07377">
    <property type="entry name" value="WHTH_GntR"/>
    <property type="match status" value="1"/>
</dbReference>
<feature type="compositionally biased region" description="Gly residues" evidence="4">
    <location>
        <begin position="245"/>
        <end position="258"/>
    </location>
</feature>
<dbReference type="GO" id="GO:0003700">
    <property type="term" value="F:DNA-binding transcription factor activity"/>
    <property type="evidence" value="ECO:0007669"/>
    <property type="project" value="InterPro"/>
</dbReference>
<evidence type="ECO:0000313" key="7">
    <source>
        <dbReference type="Proteomes" id="UP000199071"/>
    </source>
</evidence>
<dbReference type="PROSITE" id="PS50949">
    <property type="entry name" value="HTH_GNTR"/>
    <property type="match status" value="1"/>
</dbReference>
<dbReference type="EMBL" id="FMXQ01000005">
    <property type="protein sequence ID" value="SDB34749.1"/>
    <property type="molecule type" value="Genomic_DNA"/>
</dbReference>
<dbReference type="RefSeq" id="WP_090876851.1">
    <property type="nucleotide sequence ID" value="NZ_FMXQ01000005.1"/>
</dbReference>
<dbReference type="Gene3D" id="1.20.120.530">
    <property type="entry name" value="GntR ligand-binding domain-like"/>
    <property type="match status" value="1"/>
</dbReference>
<evidence type="ECO:0000259" key="5">
    <source>
        <dbReference type="PROSITE" id="PS50949"/>
    </source>
</evidence>
<evidence type="ECO:0000256" key="1">
    <source>
        <dbReference type="ARBA" id="ARBA00023015"/>
    </source>
</evidence>
<dbReference type="Pfam" id="PF00392">
    <property type="entry name" value="GntR"/>
    <property type="match status" value="1"/>
</dbReference>